<dbReference type="PANTHER" id="PTHR43777">
    <property type="entry name" value="MOLYBDENUM COFACTOR CYTIDYLYLTRANSFERASE"/>
    <property type="match status" value="1"/>
</dbReference>
<dbReference type="RefSeq" id="WP_047943421.1">
    <property type="nucleotide sequence ID" value="NZ_CP053989.1"/>
</dbReference>
<gene>
    <name evidence="2" type="ORF">ABW02_16725</name>
</gene>
<dbReference type="SUPFAM" id="SSF53448">
    <property type="entry name" value="Nucleotide-diphospho-sugar transferases"/>
    <property type="match status" value="1"/>
</dbReference>
<dbReference type="PANTHER" id="PTHR43777:SF1">
    <property type="entry name" value="MOLYBDENUM COFACTOR CYTIDYLYLTRANSFERASE"/>
    <property type="match status" value="1"/>
</dbReference>
<dbReference type="GeneID" id="56349648"/>
<name>A0A0J1IGK9_NIACI</name>
<organism evidence="2 3">
    <name type="scientific">Niallia circulans</name>
    <name type="common">Bacillus circulans</name>
    <dbReference type="NCBI Taxonomy" id="1397"/>
    <lineage>
        <taxon>Bacteria</taxon>
        <taxon>Bacillati</taxon>
        <taxon>Bacillota</taxon>
        <taxon>Bacilli</taxon>
        <taxon>Bacillales</taxon>
        <taxon>Bacillaceae</taxon>
        <taxon>Niallia</taxon>
    </lineage>
</organism>
<dbReference type="PATRIC" id="fig|1397.4.peg.1545"/>
<proteinExistence type="predicted"/>
<dbReference type="Proteomes" id="UP000036045">
    <property type="component" value="Unassembled WGS sequence"/>
</dbReference>
<dbReference type="OrthoDB" id="285216at2"/>
<keyword evidence="3" id="KW-1185">Reference proteome</keyword>
<feature type="domain" description="MobA-like NTP transferase" evidence="1">
    <location>
        <begin position="4"/>
        <end position="169"/>
    </location>
</feature>
<reference evidence="2 3" key="1">
    <citation type="submission" date="2015-05" db="EMBL/GenBank/DDBJ databases">
        <title>Whole genome sequence and identification of bacterial endophytes from Costus igneus.</title>
        <authorList>
            <person name="Lee Y.P."/>
            <person name="Gan H.M."/>
            <person name="Eng W."/>
            <person name="Wheatley M.S."/>
            <person name="Caraballo A."/>
            <person name="Polter S."/>
            <person name="Savka M.A."/>
            <person name="Hudson A.O."/>
        </authorList>
    </citation>
    <scope>NUCLEOTIDE SEQUENCE [LARGE SCALE GENOMIC DNA]</scope>
    <source>
        <strain evidence="2 3">RIT379</strain>
    </source>
</reference>
<dbReference type="EMBL" id="LDPH01000018">
    <property type="protein sequence ID" value="KLV25081.1"/>
    <property type="molecule type" value="Genomic_DNA"/>
</dbReference>
<evidence type="ECO:0000313" key="3">
    <source>
        <dbReference type="Proteomes" id="UP000036045"/>
    </source>
</evidence>
<evidence type="ECO:0000313" key="2">
    <source>
        <dbReference type="EMBL" id="KLV25081.1"/>
    </source>
</evidence>
<dbReference type="Pfam" id="PF12804">
    <property type="entry name" value="NTP_transf_3"/>
    <property type="match status" value="1"/>
</dbReference>
<evidence type="ECO:0000259" key="1">
    <source>
        <dbReference type="Pfam" id="PF12804"/>
    </source>
</evidence>
<accession>A0A0J1IGK9</accession>
<dbReference type="Gene3D" id="3.90.550.10">
    <property type="entry name" value="Spore Coat Polysaccharide Biosynthesis Protein SpsA, Chain A"/>
    <property type="match status" value="1"/>
</dbReference>
<dbReference type="AlphaFoldDB" id="A0A0J1IGK9"/>
<dbReference type="CDD" id="cd04182">
    <property type="entry name" value="GT_2_like_f"/>
    <property type="match status" value="1"/>
</dbReference>
<sequence length="203" mass="22820">MITALYLAAGNSKRMGEHKLSLPLRNETVGNHGLSVLLTSPFVDYVFVIVQPGDHLNWITPANKLFLNGKKGKVITCDEASLGQSYSLKKGFKAAIEQQAEKILVCLADQPFITHEMIDKIVTTPLLPPYKYVASMHKGVYNPPILFHPSAISDINYLEGDIGARKLLQDGIMHGEKIEFSEEEYFIDIDTKNDYEKVLKRRE</sequence>
<dbReference type="GO" id="GO:0016779">
    <property type="term" value="F:nucleotidyltransferase activity"/>
    <property type="evidence" value="ECO:0007669"/>
    <property type="project" value="UniProtKB-ARBA"/>
</dbReference>
<dbReference type="InterPro" id="IPR025877">
    <property type="entry name" value="MobA-like_NTP_Trfase"/>
</dbReference>
<protein>
    <recommendedName>
        <fullName evidence="1">MobA-like NTP transferase domain-containing protein</fullName>
    </recommendedName>
</protein>
<comment type="caution">
    <text evidence="2">The sequence shown here is derived from an EMBL/GenBank/DDBJ whole genome shotgun (WGS) entry which is preliminary data.</text>
</comment>
<dbReference type="InterPro" id="IPR029044">
    <property type="entry name" value="Nucleotide-diphossugar_trans"/>
</dbReference>